<feature type="domain" description="Major facilitator superfamily (MFS) profile" evidence="8">
    <location>
        <begin position="8"/>
        <end position="396"/>
    </location>
</feature>
<evidence type="ECO:0000259" key="8">
    <source>
        <dbReference type="PROSITE" id="PS50850"/>
    </source>
</evidence>
<feature type="transmembrane region" description="Helical" evidence="7">
    <location>
        <begin position="164"/>
        <end position="184"/>
    </location>
</feature>
<evidence type="ECO:0000313" key="9">
    <source>
        <dbReference type="EMBL" id="TYS48442.1"/>
    </source>
</evidence>
<proteinExistence type="predicted"/>
<keyword evidence="4 7" id="KW-0812">Transmembrane</keyword>
<organism evidence="9 10">
    <name type="scientific">Bacillus infantis</name>
    <dbReference type="NCBI Taxonomy" id="324767"/>
    <lineage>
        <taxon>Bacteria</taxon>
        <taxon>Bacillati</taxon>
        <taxon>Bacillota</taxon>
        <taxon>Bacilli</taxon>
        <taxon>Bacillales</taxon>
        <taxon>Bacillaceae</taxon>
        <taxon>Bacillus</taxon>
    </lineage>
</organism>
<evidence type="ECO:0000256" key="4">
    <source>
        <dbReference type="ARBA" id="ARBA00022692"/>
    </source>
</evidence>
<feature type="transmembrane region" description="Helical" evidence="7">
    <location>
        <begin position="135"/>
        <end position="158"/>
    </location>
</feature>
<evidence type="ECO:0000256" key="3">
    <source>
        <dbReference type="ARBA" id="ARBA00022475"/>
    </source>
</evidence>
<keyword evidence="5 7" id="KW-1133">Transmembrane helix</keyword>
<dbReference type="EMBL" id="VTER01000005">
    <property type="protein sequence ID" value="TYS48442.1"/>
    <property type="molecule type" value="Genomic_DNA"/>
</dbReference>
<evidence type="ECO:0000256" key="2">
    <source>
        <dbReference type="ARBA" id="ARBA00022448"/>
    </source>
</evidence>
<dbReference type="GO" id="GO:0022857">
    <property type="term" value="F:transmembrane transporter activity"/>
    <property type="evidence" value="ECO:0007669"/>
    <property type="project" value="InterPro"/>
</dbReference>
<comment type="caution">
    <text evidence="9">The sequence shown here is derived from an EMBL/GenBank/DDBJ whole genome shotgun (WGS) entry which is preliminary data.</text>
</comment>
<dbReference type="CDD" id="cd06173">
    <property type="entry name" value="MFS_MefA_like"/>
    <property type="match status" value="1"/>
</dbReference>
<evidence type="ECO:0000256" key="7">
    <source>
        <dbReference type="SAM" id="Phobius"/>
    </source>
</evidence>
<keyword evidence="3" id="KW-1003">Cell membrane</keyword>
<evidence type="ECO:0000256" key="6">
    <source>
        <dbReference type="ARBA" id="ARBA00023136"/>
    </source>
</evidence>
<evidence type="ECO:0000256" key="1">
    <source>
        <dbReference type="ARBA" id="ARBA00004651"/>
    </source>
</evidence>
<name>A0A5D4RG61_9BACI</name>
<feature type="transmembrane region" description="Helical" evidence="7">
    <location>
        <begin position="215"/>
        <end position="233"/>
    </location>
</feature>
<feature type="transmembrane region" description="Helical" evidence="7">
    <location>
        <begin position="369"/>
        <end position="392"/>
    </location>
</feature>
<feature type="transmembrane region" description="Helical" evidence="7">
    <location>
        <begin position="97"/>
        <end position="123"/>
    </location>
</feature>
<keyword evidence="2" id="KW-0813">Transport</keyword>
<dbReference type="InterPro" id="IPR020846">
    <property type="entry name" value="MFS_dom"/>
</dbReference>
<evidence type="ECO:0000256" key="5">
    <source>
        <dbReference type="ARBA" id="ARBA00022989"/>
    </source>
</evidence>
<dbReference type="RefSeq" id="WP_148974627.1">
    <property type="nucleotide sequence ID" value="NZ_JBNIKU010000007.1"/>
</dbReference>
<dbReference type="InterPro" id="IPR011701">
    <property type="entry name" value="MFS"/>
</dbReference>
<dbReference type="PROSITE" id="PS50850">
    <property type="entry name" value="MFS"/>
    <property type="match status" value="1"/>
</dbReference>
<dbReference type="InterPro" id="IPR022324">
    <property type="entry name" value="Bacilysin_exporter_BacE_put"/>
</dbReference>
<dbReference type="InterPro" id="IPR036259">
    <property type="entry name" value="MFS_trans_sf"/>
</dbReference>
<dbReference type="PANTHER" id="PTHR43266:SF2">
    <property type="entry name" value="MAJOR FACILITATOR SUPERFAMILY (MFS) PROFILE DOMAIN-CONTAINING PROTEIN"/>
    <property type="match status" value="1"/>
</dbReference>
<keyword evidence="6 7" id="KW-0472">Membrane</keyword>
<accession>A0A5D4RG61</accession>
<sequence length="409" mass="44329">MTQFNWKLASLLLTGIGISRLGDFIYLIAINLLVFDMTGSAAAVAGLWIIGPVTAVLMNSWSGGLVDRSNKKKLMIVTDIIRAAGVAVIPLLGSVELIYVCLFVISLAKAFFAPASTTYIAMLVPAASRKRFNGISSLVSSGAFIVGPSIAGALFLVGTIDTSIYLNSLSFLVSALIIMFLPDADRDAPLPEKRNAFEHLKEDWREVINFSKKESFVFAVYASFLAFGLFSLALDSQEVVFIQDTVGLSQADYSFLVSITGIGFALGALFITVISKLLSIKQLMAIGMLMVSAGYMIYALSYSFAMVTAGFLLLGFFNAFMSAGFQTFYQNNIPISIMGRMTSVLSVFQSIAQIIFLLGIGIIGDIIPLRYSTIVLAGANLLLSFYVIWLALKPGMNQYFSEEERAKAL</sequence>
<dbReference type="Pfam" id="PF07690">
    <property type="entry name" value="MFS_1"/>
    <property type="match status" value="2"/>
</dbReference>
<dbReference type="Proteomes" id="UP000322139">
    <property type="component" value="Unassembled WGS sequence"/>
</dbReference>
<dbReference type="GO" id="GO:0005886">
    <property type="term" value="C:plasma membrane"/>
    <property type="evidence" value="ECO:0007669"/>
    <property type="project" value="UniProtKB-SubCell"/>
</dbReference>
<dbReference type="PANTHER" id="PTHR43266">
    <property type="entry name" value="MACROLIDE-EFFLUX PROTEIN"/>
    <property type="match status" value="1"/>
</dbReference>
<feature type="transmembrane region" description="Helical" evidence="7">
    <location>
        <begin position="12"/>
        <end position="35"/>
    </location>
</feature>
<gene>
    <name evidence="9" type="ORF">FZD51_09930</name>
</gene>
<comment type="subcellular location">
    <subcellularLocation>
        <location evidence="1">Cell membrane</location>
        <topology evidence="1">Multi-pass membrane protein</topology>
    </subcellularLocation>
</comment>
<reference evidence="9 10" key="1">
    <citation type="submission" date="2019-08" db="EMBL/GenBank/DDBJ databases">
        <title>Bacillus genomes from the desert of Cuatro Cienegas, Coahuila.</title>
        <authorList>
            <person name="Olmedo-Alvarez G."/>
        </authorList>
    </citation>
    <scope>NUCLEOTIDE SEQUENCE [LARGE SCALE GENOMIC DNA]</scope>
    <source>
        <strain evidence="9 10">CH446_14T</strain>
    </source>
</reference>
<feature type="transmembrane region" description="Helical" evidence="7">
    <location>
        <begin position="341"/>
        <end position="363"/>
    </location>
</feature>
<dbReference type="SUPFAM" id="SSF103473">
    <property type="entry name" value="MFS general substrate transporter"/>
    <property type="match status" value="1"/>
</dbReference>
<feature type="transmembrane region" description="Helical" evidence="7">
    <location>
        <begin position="41"/>
        <end position="62"/>
    </location>
</feature>
<feature type="transmembrane region" description="Helical" evidence="7">
    <location>
        <begin position="253"/>
        <end position="274"/>
    </location>
</feature>
<evidence type="ECO:0000313" key="10">
    <source>
        <dbReference type="Proteomes" id="UP000322139"/>
    </source>
</evidence>
<dbReference type="PRINTS" id="PR01988">
    <property type="entry name" value="EXPORTERBACE"/>
</dbReference>
<protein>
    <submittedName>
        <fullName evidence="9">MFS transporter</fullName>
    </submittedName>
</protein>
<dbReference type="Gene3D" id="1.20.1250.20">
    <property type="entry name" value="MFS general substrate transporter like domains"/>
    <property type="match status" value="1"/>
</dbReference>
<dbReference type="AlphaFoldDB" id="A0A5D4RG61"/>